<protein>
    <submittedName>
        <fullName evidence="1">Linalool dehydratase/isomerase domain-containing protein</fullName>
    </submittedName>
</protein>
<gene>
    <name evidence="1" type="ORF">SCAR479_00295</name>
</gene>
<reference evidence="1 2" key="1">
    <citation type="submission" date="2024-02" db="EMBL/GenBank/DDBJ databases">
        <title>First draft genome assembly of two strains of Seiridium cardinale.</title>
        <authorList>
            <person name="Emiliani G."/>
            <person name="Scali E."/>
        </authorList>
    </citation>
    <scope>NUCLEOTIDE SEQUENCE [LARGE SCALE GENOMIC DNA]</scope>
    <source>
        <strain evidence="1 2">BM-138-000479</strain>
    </source>
</reference>
<name>A0ABR2Y9H3_9PEZI</name>
<accession>A0ABR2Y9H3</accession>
<dbReference type="Proteomes" id="UP001465668">
    <property type="component" value="Unassembled WGS sequence"/>
</dbReference>
<comment type="caution">
    <text evidence="1">The sequence shown here is derived from an EMBL/GenBank/DDBJ whole genome shotgun (WGS) entry which is preliminary data.</text>
</comment>
<dbReference type="EMBL" id="JARVKM010000001">
    <property type="protein sequence ID" value="KAK9783736.1"/>
    <property type="molecule type" value="Genomic_DNA"/>
</dbReference>
<sequence length="179" mass="20315">MQVQDSRYDAYYDLIWYQDNGPWSTRFTAWCIPGLLYRNQADDVQNAIASIEGALSTQMTDYESACTALVQTVEEFSRLLDDQLIPRIETSLSVLVFEYIDEETTAALKAKGWWEGSRSVNKTIYEDLEMHQYRVASSWLSVGVMIGGQTLNEMVNGGDQFIPAIVQWASDPESYTLPV</sequence>
<evidence type="ECO:0000313" key="2">
    <source>
        <dbReference type="Proteomes" id="UP001465668"/>
    </source>
</evidence>
<organism evidence="1 2">
    <name type="scientific">Seiridium cardinale</name>
    <dbReference type="NCBI Taxonomy" id="138064"/>
    <lineage>
        <taxon>Eukaryota</taxon>
        <taxon>Fungi</taxon>
        <taxon>Dikarya</taxon>
        <taxon>Ascomycota</taxon>
        <taxon>Pezizomycotina</taxon>
        <taxon>Sordariomycetes</taxon>
        <taxon>Xylariomycetidae</taxon>
        <taxon>Amphisphaeriales</taxon>
        <taxon>Sporocadaceae</taxon>
        <taxon>Seiridium</taxon>
    </lineage>
</organism>
<dbReference type="PANTHER" id="PTHR40616">
    <property type="entry name" value="LINALOOL DEHYDRATASE_ISOMERASE DOMAIN-CONTAINING PROTEIN"/>
    <property type="match status" value="1"/>
</dbReference>
<keyword evidence="2" id="KW-1185">Reference proteome</keyword>
<evidence type="ECO:0000313" key="1">
    <source>
        <dbReference type="EMBL" id="KAK9783736.1"/>
    </source>
</evidence>
<proteinExistence type="predicted"/>
<dbReference type="PANTHER" id="PTHR40616:SF1">
    <property type="entry name" value="LINALOOL DEHYDRATASE_ISOMERASE DOMAIN-CONTAINING PROTEIN"/>
    <property type="match status" value="1"/>
</dbReference>